<feature type="transmembrane region" description="Helical" evidence="2">
    <location>
        <begin position="20"/>
        <end position="36"/>
    </location>
</feature>
<dbReference type="InterPro" id="IPR036691">
    <property type="entry name" value="Endo/exonu/phosph_ase_sf"/>
</dbReference>
<evidence type="ECO:0000256" key="2">
    <source>
        <dbReference type="SAM" id="Phobius"/>
    </source>
</evidence>
<dbReference type="GO" id="GO:0016020">
    <property type="term" value="C:membrane"/>
    <property type="evidence" value="ECO:0007669"/>
    <property type="project" value="GOC"/>
</dbReference>
<accession>A0A0D2UQR6</accession>
<dbReference type="AlphaFoldDB" id="A0A0D2UQR6"/>
<dbReference type="Gene3D" id="3.60.10.10">
    <property type="entry name" value="Endonuclease/exonuclease/phosphatase"/>
    <property type="match status" value="1"/>
</dbReference>
<feature type="compositionally biased region" description="Low complexity" evidence="1">
    <location>
        <begin position="104"/>
        <end position="120"/>
    </location>
</feature>
<dbReference type="PANTHER" id="PTHR16320">
    <property type="entry name" value="SPHINGOMYELINASE FAMILY MEMBER"/>
    <property type="match status" value="1"/>
</dbReference>
<evidence type="ECO:0000313" key="3">
    <source>
        <dbReference type="EMBL" id="KJE97366.1"/>
    </source>
</evidence>
<dbReference type="eggNOG" id="ENOG502QVS2">
    <property type="taxonomic scope" value="Eukaryota"/>
</dbReference>
<keyword evidence="2" id="KW-0812">Transmembrane</keyword>
<gene>
    <name evidence="3" type="ORF">CAOG_007238</name>
</gene>
<dbReference type="InterPro" id="IPR038772">
    <property type="entry name" value="Sph/SMPD2-like"/>
</dbReference>
<keyword evidence="2" id="KW-1133">Transmembrane helix</keyword>
<evidence type="ECO:0000256" key="1">
    <source>
        <dbReference type="SAM" id="MobiDB-lite"/>
    </source>
</evidence>
<reference evidence="4" key="1">
    <citation type="submission" date="2011-02" db="EMBL/GenBank/DDBJ databases">
        <title>The Genome Sequence of Capsaspora owczarzaki ATCC 30864.</title>
        <authorList>
            <person name="Russ C."/>
            <person name="Cuomo C."/>
            <person name="Burger G."/>
            <person name="Gray M.W."/>
            <person name="Holland P.W.H."/>
            <person name="King N."/>
            <person name="Lang F.B.F."/>
            <person name="Roger A.J."/>
            <person name="Ruiz-Trillo I."/>
            <person name="Young S.K."/>
            <person name="Zeng Q."/>
            <person name="Gargeya S."/>
            <person name="Alvarado L."/>
            <person name="Berlin A."/>
            <person name="Chapman S.B."/>
            <person name="Chen Z."/>
            <person name="Freedman E."/>
            <person name="Gellesch M."/>
            <person name="Goldberg J."/>
            <person name="Griggs A."/>
            <person name="Gujja S."/>
            <person name="Heilman E."/>
            <person name="Heiman D."/>
            <person name="Howarth C."/>
            <person name="Mehta T."/>
            <person name="Neiman D."/>
            <person name="Pearson M."/>
            <person name="Roberts A."/>
            <person name="Saif S."/>
            <person name="Shea T."/>
            <person name="Shenoy N."/>
            <person name="Sisk P."/>
            <person name="Stolte C."/>
            <person name="Sykes S."/>
            <person name="White J."/>
            <person name="Yandava C."/>
            <person name="Haas B."/>
            <person name="Nusbaum C."/>
            <person name="Birren B."/>
        </authorList>
    </citation>
    <scope>NUCLEOTIDE SEQUENCE</scope>
    <source>
        <strain evidence="4">ATCC 30864</strain>
    </source>
</reference>
<dbReference type="OrthoDB" id="40902at2759"/>
<feature type="region of interest" description="Disordered" evidence="1">
    <location>
        <begin position="77"/>
        <end position="139"/>
    </location>
</feature>
<dbReference type="PhylomeDB" id="A0A0D2UQR6"/>
<dbReference type="EMBL" id="KE346374">
    <property type="protein sequence ID" value="KJE97366.1"/>
    <property type="molecule type" value="Genomic_DNA"/>
</dbReference>
<feature type="region of interest" description="Disordered" evidence="1">
    <location>
        <begin position="449"/>
        <end position="471"/>
    </location>
</feature>
<feature type="transmembrane region" description="Helical" evidence="2">
    <location>
        <begin position="162"/>
        <end position="189"/>
    </location>
</feature>
<dbReference type="STRING" id="595528.A0A0D2UQR6"/>
<proteinExistence type="predicted"/>
<dbReference type="SUPFAM" id="SSF56219">
    <property type="entry name" value="DNase I-like"/>
    <property type="match status" value="1"/>
</dbReference>
<protein>
    <submittedName>
        <fullName evidence="3">Uncharacterized protein</fullName>
    </submittedName>
</protein>
<keyword evidence="2" id="KW-0472">Membrane</keyword>
<feature type="region of interest" description="Disordered" evidence="1">
    <location>
        <begin position="507"/>
        <end position="528"/>
    </location>
</feature>
<keyword evidence="4" id="KW-1185">Reference proteome</keyword>
<dbReference type="GO" id="GO:0004767">
    <property type="term" value="F:sphingomyelin phosphodiesterase activity"/>
    <property type="evidence" value="ECO:0007669"/>
    <property type="project" value="InterPro"/>
</dbReference>
<name>A0A0D2UQR6_CAPO3</name>
<dbReference type="Proteomes" id="UP000008743">
    <property type="component" value="Unassembled WGS sequence"/>
</dbReference>
<dbReference type="InParanoid" id="A0A0D2UQR6"/>
<organism evidence="3 4">
    <name type="scientific">Capsaspora owczarzaki (strain ATCC 30864)</name>
    <dbReference type="NCBI Taxonomy" id="595528"/>
    <lineage>
        <taxon>Eukaryota</taxon>
        <taxon>Filasterea</taxon>
        <taxon>Capsaspora</taxon>
    </lineage>
</organism>
<sequence>MLDEVPGAFPPWLDSNAVRYIHWLLWLAIVPAFYALNRLVAAFLPVTIEFDTAAMQRWATLPPEVAPLHDASSSLLGSSVSASDGGAGAASTLPRHTPPRTARSRQSQTSTSGQTTQTSQIADDSDQARPPVQSYKENRTSVQDLVHVHSARTWHRRRLEQFVQIATSSALLLLVAPLAIVAFPLWVVLTLSRRRQYCHIRRPVVSESKMIDARNGLEFTLLTANLCLMPECIARVNNLRDTWIRTPAIAAAIVSSQKQTTPHQQQQEDSAHIAEEFPHLDFVCIQEAFDRQACHTLASSLSEVFPHVLFDAGAYGWSSNKLLLNSGLLFASRYEIIAAEFRRYTAATDVDVLASKGLLMVQVRLQPKIVGFVFSTHLQAVDRTPTHAVRQAQMSDIQSWCVEFRERLTLPNERVAFQVLAGDLNFDGLSHADAPDRQHPLLRDDYDDPCRTDSQIYPEPEHQGTNPASEKPWTVGTALLKQLLWHPFVATPGGLARALRSVSSHVPGESANPDRYYTENAVSSDGSTHRGRRRIDYVLFHRATSTSPDFTTRVDSLQFVTRLARLTDHVPIAVRFRCVPSSS</sequence>
<evidence type="ECO:0000313" key="4">
    <source>
        <dbReference type="Proteomes" id="UP000008743"/>
    </source>
</evidence>
<dbReference type="RefSeq" id="XP_004343097.1">
    <property type="nucleotide sequence ID" value="XM_004343047.1"/>
</dbReference>
<dbReference type="PANTHER" id="PTHR16320:SF1">
    <property type="entry name" value="SPHINGOMYELINASE DDB_G0288017"/>
    <property type="match status" value="1"/>
</dbReference>
<dbReference type="GO" id="GO:0006684">
    <property type="term" value="P:sphingomyelin metabolic process"/>
    <property type="evidence" value="ECO:0007669"/>
    <property type="project" value="TreeGrafter"/>
</dbReference>
<dbReference type="GO" id="GO:0005737">
    <property type="term" value="C:cytoplasm"/>
    <property type="evidence" value="ECO:0007669"/>
    <property type="project" value="TreeGrafter"/>
</dbReference>